<feature type="region of interest" description="Disordered" evidence="2">
    <location>
        <begin position="405"/>
        <end position="432"/>
    </location>
</feature>
<reference evidence="3 4" key="1">
    <citation type="submission" date="2014-06" db="EMBL/GenBank/DDBJ databases">
        <authorList>
            <person name="Swart Estienne"/>
        </authorList>
    </citation>
    <scope>NUCLEOTIDE SEQUENCE [LARGE SCALE GENOMIC DNA]</scope>
    <source>
        <strain evidence="3 4">130c</strain>
    </source>
</reference>
<name>A0A077ZRS0_STYLE</name>
<keyword evidence="4" id="KW-1185">Reference proteome</keyword>
<feature type="compositionally biased region" description="Basic and acidic residues" evidence="2">
    <location>
        <begin position="356"/>
        <end position="375"/>
    </location>
</feature>
<dbReference type="AlphaFoldDB" id="A0A077ZRS0"/>
<dbReference type="InParanoid" id="A0A077ZRS0"/>
<dbReference type="EMBL" id="CCKQ01000951">
    <property type="protein sequence ID" value="CDW72040.1"/>
    <property type="molecule type" value="Genomic_DNA"/>
</dbReference>
<dbReference type="Proteomes" id="UP000039865">
    <property type="component" value="Unassembled WGS sequence"/>
</dbReference>
<accession>A0A077ZRS0</accession>
<gene>
    <name evidence="3" type="primary">Contig13089.g13954</name>
    <name evidence="3" type="ORF">STYLEM_993</name>
</gene>
<feature type="region of interest" description="Disordered" evidence="2">
    <location>
        <begin position="356"/>
        <end position="391"/>
    </location>
</feature>
<feature type="coiled-coil region" evidence="1">
    <location>
        <begin position="236"/>
        <end position="297"/>
    </location>
</feature>
<keyword evidence="1" id="KW-0175">Coiled coil</keyword>
<evidence type="ECO:0000256" key="2">
    <source>
        <dbReference type="SAM" id="MobiDB-lite"/>
    </source>
</evidence>
<feature type="compositionally biased region" description="Polar residues" evidence="2">
    <location>
        <begin position="153"/>
        <end position="163"/>
    </location>
</feature>
<protein>
    <submittedName>
        <fullName evidence="3">Uncharacterized protein</fullName>
    </submittedName>
</protein>
<organism evidence="3 4">
    <name type="scientific">Stylonychia lemnae</name>
    <name type="common">Ciliate</name>
    <dbReference type="NCBI Taxonomy" id="5949"/>
    <lineage>
        <taxon>Eukaryota</taxon>
        <taxon>Sar</taxon>
        <taxon>Alveolata</taxon>
        <taxon>Ciliophora</taxon>
        <taxon>Intramacronucleata</taxon>
        <taxon>Spirotrichea</taxon>
        <taxon>Stichotrichia</taxon>
        <taxon>Sporadotrichida</taxon>
        <taxon>Oxytrichidae</taxon>
        <taxon>Stylonychinae</taxon>
        <taxon>Stylonychia</taxon>
    </lineage>
</organism>
<sequence>MLLPCRYPLLGVMDHFIQTVGSSMLYPILLNKIKNVVREKRVVPEDYFRVLKEKKEVEQNNKTSKQKLFTGGIGISGVEGISQIDPEMEDEEAIKYIELPQETLYLIDKVVRSRAKTGPIGVDNSELINIELEQDFRNKNQYIENLVNGGKKQGNQIHQSTTNQEDKENIDNQKLLDRLTTAAAKTTNNLNNRSKMSAANSQQKSVIGEKSAMAVSHEEWMRRKQHEVQLKEQLIIEAKKDMLEQLRRKQAEEQLKREEKELALMQWEERKRQEEDLKKQEQMLKERDEKLHKQRKQIASYQCFKEWLKQSLIKQREEMLKKKIEDQQKKELEEREKKAKANMKVMAKIAYKEWKEKKADENRQQRKKDKLERRNRLINGEVDGDYPGGNHKKGEVMLAYGLNKNLKKIRERPKSAKPSKKNKNKKKEIHFS</sequence>
<proteinExistence type="predicted"/>
<evidence type="ECO:0000313" key="3">
    <source>
        <dbReference type="EMBL" id="CDW72040.1"/>
    </source>
</evidence>
<evidence type="ECO:0000256" key="1">
    <source>
        <dbReference type="SAM" id="Coils"/>
    </source>
</evidence>
<evidence type="ECO:0000313" key="4">
    <source>
        <dbReference type="Proteomes" id="UP000039865"/>
    </source>
</evidence>
<feature type="region of interest" description="Disordered" evidence="2">
    <location>
        <begin position="150"/>
        <end position="170"/>
    </location>
</feature>